<sequence>MCLAAAPALQVQATETKCEEDQGGRLRSATPLFQHEVIISGYGIVEVNCPAKIVGFADLDAINAPFNT</sequence>
<gene>
    <name evidence="1" type="ORF">S03H2_57909</name>
</gene>
<dbReference type="EMBL" id="BARU01037134">
    <property type="protein sequence ID" value="GAH84878.1"/>
    <property type="molecule type" value="Genomic_DNA"/>
</dbReference>
<organism evidence="1">
    <name type="scientific">marine sediment metagenome</name>
    <dbReference type="NCBI Taxonomy" id="412755"/>
    <lineage>
        <taxon>unclassified sequences</taxon>
        <taxon>metagenomes</taxon>
        <taxon>ecological metagenomes</taxon>
    </lineage>
</organism>
<accession>X1KS83</accession>
<protein>
    <submittedName>
        <fullName evidence="1">Uncharacterized protein</fullName>
    </submittedName>
</protein>
<feature type="non-terminal residue" evidence="1">
    <location>
        <position position="68"/>
    </location>
</feature>
<proteinExistence type="predicted"/>
<comment type="caution">
    <text evidence="1">The sequence shown here is derived from an EMBL/GenBank/DDBJ whole genome shotgun (WGS) entry which is preliminary data.</text>
</comment>
<evidence type="ECO:0000313" key="1">
    <source>
        <dbReference type="EMBL" id="GAH84878.1"/>
    </source>
</evidence>
<dbReference type="AlphaFoldDB" id="X1KS83"/>
<name>X1KS83_9ZZZZ</name>
<reference evidence="1" key="1">
    <citation type="journal article" date="2014" name="Front. Microbiol.">
        <title>High frequency of phylogenetically diverse reductive dehalogenase-homologous genes in deep subseafloor sedimentary metagenomes.</title>
        <authorList>
            <person name="Kawai M."/>
            <person name="Futagami T."/>
            <person name="Toyoda A."/>
            <person name="Takaki Y."/>
            <person name="Nishi S."/>
            <person name="Hori S."/>
            <person name="Arai W."/>
            <person name="Tsubouchi T."/>
            <person name="Morono Y."/>
            <person name="Uchiyama I."/>
            <person name="Ito T."/>
            <person name="Fujiyama A."/>
            <person name="Inagaki F."/>
            <person name="Takami H."/>
        </authorList>
    </citation>
    <scope>NUCLEOTIDE SEQUENCE</scope>
    <source>
        <strain evidence="1">Expedition CK06-06</strain>
    </source>
</reference>